<sequence length="79" mass="8879">MRTAQTDLQIRAYVVTVNRKSIPDKKAGQPVVRQVRVKPLITSKTFDPAPSEKKELQSIHALLDKMASDATPKGIYFKK</sequence>
<dbReference type="AlphaFoldDB" id="A0A9D3Y0M8"/>
<proteinExistence type="predicted"/>
<keyword evidence="2" id="KW-1185">Reference proteome</keyword>
<evidence type="ECO:0000313" key="2">
    <source>
        <dbReference type="Proteomes" id="UP000828390"/>
    </source>
</evidence>
<reference evidence="1" key="2">
    <citation type="submission" date="2020-11" db="EMBL/GenBank/DDBJ databases">
        <authorList>
            <person name="McCartney M.A."/>
            <person name="Auch B."/>
            <person name="Kono T."/>
            <person name="Mallez S."/>
            <person name="Becker A."/>
            <person name="Gohl D.M."/>
            <person name="Silverstein K.A.T."/>
            <person name="Koren S."/>
            <person name="Bechman K.B."/>
            <person name="Herman A."/>
            <person name="Abrahante J.E."/>
            <person name="Garbe J."/>
        </authorList>
    </citation>
    <scope>NUCLEOTIDE SEQUENCE</scope>
    <source>
        <strain evidence="1">Duluth1</strain>
        <tissue evidence="1">Whole animal</tissue>
    </source>
</reference>
<accession>A0A9D3Y0M8</accession>
<name>A0A9D3Y0M8_DREPO</name>
<organism evidence="1 2">
    <name type="scientific">Dreissena polymorpha</name>
    <name type="common">Zebra mussel</name>
    <name type="synonym">Mytilus polymorpha</name>
    <dbReference type="NCBI Taxonomy" id="45954"/>
    <lineage>
        <taxon>Eukaryota</taxon>
        <taxon>Metazoa</taxon>
        <taxon>Spiralia</taxon>
        <taxon>Lophotrochozoa</taxon>
        <taxon>Mollusca</taxon>
        <taxon>Bivalvia</taxon>
        <taxon>Autobranchia</taxon>
        <taxon>Heteroconchia</taxon>
        <taxon>Euheterodonta</taxon>
        <taxon>Imparidentia</taxon>
        <taxon>Neoheterodontei</taxon>
        <taxon>Myida</taxon>
        <taxon>Dreissenoidea</taxon>
        <taxon>Dreissenidae</taxon>
        <taxon>Dreissena</taxon>
    </lineage>
</organism>
<dbReference type="EMBL" id="JAIWYP010000035">
    <property type="protein sequence ID" value="KAH3691459.1"/>
    <property type="molecule type" value="Genomic_DNA"/>
</dbReference>
<gene>
    <name evidence="1" type="ORF">DPMN_192988</name>
</gene>
<dbReference type="Proteomes" id="UP000828390">
    <property type="component" value="Unassembled WGS sequence"/>
</dbReference>
<protein>
    <submittedName>
        <fullName evidence="1">Uncharacterized protein</fullName>
    </submittedName>
</protein>
<evidence type="ECO:0000313" key="1">
    <source>
        <dbReference type="EMBL" id="KAH3691459.1"/>
    </source>
</evidence>
<reference evidence="1" key="1">
    <citation type="journal article" date="2019" name="bioRxiv">
        <title>The Genome of the Zebra Mussel, Dreissena polymorpha: A Resource for Invasive Species Research.</title>
        <authorList>
            <person name="McCartney M.A."/>
            <person name="Auch B."/>
            <person name="Kono T."/>
            <person name="Mallez S."/>
            <person name="Zhang Y."/>
            <person name="Obille A."/>
            <person name="Becker A."/>
            <person name="Abrahante J.E."/>
            <person name="Garbe J."/>
            <person name="Badalamenti J.P."/>
            <person name="Herman A."/>
            <person name="Mangelson H."/>
            <person name="Liachko I."/>
            <person name="Sullivan S."/>
            <person name="Sone E.D."/>
            <person name="Koren S."/>
            <person name="Silverstein K.A.T."/>
            <person name="Beckman K.B."/>
            <person name="Gohl D.M."/>
        </authorList>
    </citation>
    <scope>NUCLEOTIDE SEQUENCE</scope>
    <source>
        <strain evidence="1">Duluth1</strain>
        <tissue evidence="1">Whole animal</tissue>
    </source>
</reference>
<comment type="caution">
    <text evidence="1">The sequence shown here is derived from an EMBL/GenBank/DDBJ whole genome shotgun (WGS) entry which is preliminary data.</text>
</comment>